<evidence type="ECO:0000259" key="6">
    <source>
        <dbReference type="PROSITE" id="PS50011"/>
    </source>
</evidence>
<dbReference type="PANTHER" id="PTHR24348:SF22">
    <property type="entry name" value="NON-SPECIFIC SERINE_THREONINE PROTEIN KINASE"/>
    <property type="match status" value="1"/>
</dbReference>
<organism evidence="7 8">
    <name type="scientific">Simiduia aestuariiviva</name>
    <dbReference type="NCBI Taxonomy" id="1510459"/>
    <lineage>
        <taxon>Bacteria</taxon>
        <taxon>Pseudomonadati</taxon>
        <taxon>Pseudomonadota</taxon>
        <taxon>Gammaproteobacteria</taxon>
        <taxon>Cellvibrionales</taxon>
        <taxon>Cellvibrionaceae</taxon>
        <taxon>Simiduia</taxon>
    </lineage>
</organism>
<evidence type="ECO:0000313" key="8">
    <source>
        <dbReference type="Proteomes" id="UP000559987"/>
    </source>
</evidence>
<keyword evidence="4 5" id="KW-0067">ATP-binding</keyword>
<dbReference type="InterPro" id="IPR011009">
    <property type="entry name" value="Kinase-like_dom_sf"/>
</dbReference>
<feature type="binding site" evidence="5">
    <location>
        <position position="72"/>
    </location>
    <ligand>
        <name>ATP</name>
        <dbReference type="ChEBI" id="CHEBI:30616"/>
    </ligand>
</feature>
<evidence type="ECO:0000256" key="2">
    <source>
        <dbReference type="ARBA" id="ARBA00022741"/>
    </source>
</evidence>
<name>A0A839UIK0_9GAMM</name>
<dbReference type="SMART" id="SM00220">
    <property type="entry name" value="S_TKc"/>
    <property type="match status" value="1"/>
</dbReference>
<dbReference type="Pfam" id="PF00069">
    <property type="entry name" value="Pkinase"/>
    <property type="match status" value="1"/>
</dbReference>
<dbReference type="GO" id="GO:0005829">
    <property type="term" value="C:cytosol"/>
    <property type="evidence" value="ECO:0007669"/>
    <property type="project" value="TreeGrafter"/>
</dbReference>
<evidence type="ECO:0000256" key="1">
    <source>
        <dbReference type="ARBA" id="ARBA00022679"/>
    </source>
</evidence>
<protein>
    <submittedName>
        <fullName evidence="7">Non-specific serine/threonine protein kinase</fullName>
        <ecNumber evidence="7">2.7.11.1</ecNumber>
    </submittedName>
</protein>
<keyword evidence="8" id="KW-1185">Reference proteome</keyword>
<dbReference type="GO" id="GO:0005776">
    <property type="term" value="C:autophagosome"/>
    <property type="evidence" value="ECO:0007669"/>
    <property type="project" value="TreeGrafter"/>
</dbReference>
<dbReference type="InterPro" id="IPR000719">
    <property type="entry name" value="Prot_kinase_dom"/>
</dbReference>
<dbReference type="Gene3D" id="1.10.510.10">
    <property type="entry name" value="Transferase(Phosphotransferase) domain 1"/>
    <property type="match status" value="1"/>
</dbReference>
<feature type="domain" description="Protein kinase" evidence="6">
    <location>
        <begin position="44"/>
        <end position="310"/>
    </location>
</feature>
<dbReference type="EC" id="2.7.11.1" evidence="7"/>
<dbReference type="AlphaFoldDB" id="A0A839UIK0"/>
<gene>
    <name evidence="7" type="ORF">FHS30_000529</name>
</gene>
<keyword evidence="2 5" id="KW-0547">Nucleotide-binding</keyword>
<dbReference type="PROSITE" id="PS50011">
    <property type="entry name" value="PROTEIN_KINASE_DOM"/>
    <property type="match status" value="1"/>
</dbReference>
<evidence type="ECO:0000256" key="4">
    <source>
        <dbReference type="ARBA" id="ARBA00022840"/>
    </source>
</evidence>
<dbReference type="PANTHER" id="PTHR24348">
    <property type="entry name" value="SERINE/THREONINE-PROTEIN KINASE UNC-51-RELATED"/>
    <property type="match status" value="1"/>
</dbReference>
<dbReference type="Proteomes" id="UP000559987">
    <property type="component" value="Unassembled WGS sequence"/>
</dbReference>
<dbReference type="PROSITE" id="PS00107">
    <property type="entry name" value="PROTEIN_KINASE_ATP"/>
    <property type="match status" value="1"/>
</dbReference>
<dbReference type="GO" id="GO:0005524">
    <property type="term" value="F:ATP binding"/>
    <property type="evidence" value="ECO:0007669"/>
    <property type="project" value="UniProtKB-UniRule"/>
</dbReference>
<sequence>MEQRTLQHFYINEEQSIYLLSHRDAKKLKSWLSLCEAQLKRLGYTGVQMIGKGAYGFVFSAKDTSNHDYVFKFSRITLPQHVQDRLEDEGYMLSQVQLPGVPPFVEFQRVHGQSILVMERAPGVNLDEYARRVGRLAPRLILKIAAQLADILLGLRSQADAQHRAPIVHGDIKPSNLMWDEHTEQLRLIDWGAAVFAQLDSRGQYATNSGLSALTVDAAQTNAKLGDIYFIGEEQLNGGLSSPRFDEQGAAGTLYALASGQSSRFGRNVITPNSLGLPKEFAQTLTHLMSSEKQQRDTAGDYWLNNMRYMKRIVTTPPEQLDNNDAKALLPITSYPKTREVDTVVYSSRKSFLQREMDDVTFAAIDPTELDKYYKNFLSGMGDTEKAFVTAVSHLGRYPLVGGLAIHWDDAGIHIDSSLNLYDESLLPAFTTAVNNMVYLGRAINKQGVFKSCIFDARKTLHVARNSSNEPFRIQPQQRIEFDILTPHSGQDQSSRSHSYFEDGDDPDEMLELPPEIMAPIRQMNKIHHSGCIIFESLEKDLKIHNYLRLRDPSREAEFRQCLTTILANIHHIQGLGVSGFMKLPYRDTKVFPLLTEQPARFLEPGPRKR</sequence>
<keyword evidence="7" id="KW-0723">Serine/threonine-protein kinase</keyword>
<evidence type="ECO:0000256" key="3">
    <source>
        <dbReference type="ARBA" id="ARBA00022777"/>
    </source>
</evidence>
<dbReference type="InterPro" id="IPR017441">
    <property type="entry name" value="Protein_kinase_ATP_BS"/>
</dbReference>
<accession>A0A839UIK0</accession>
<evidence type="ECO:0000313" key="7">
    <source>
        <dbReference type="EMBL" id="MBB3167353.1"/>
    </source>
</evidence>
<dbReference type="RefSeq" id="WP_183907998.1">
    <property type="nucleotide sequence ID" value="NZ_JACHXZ010000001.1"/>
</dbReference>
<keyword evidence="3 7" id="KW-0418">Kinase</keyword>
<dbReference type="GO" id="GO:0016020">
    <property type="term" value="C:membrane"/>
    <property type="evidence" value="ECO:0007669"/>
    <property type="project" value="TreeGrafter"/>
</dbReference>
<proteinExistence type="predicted"/>
<keyword evidence="1 7" id="KW-0808">Transferase</keyword>
<dbReference type="InterPro" id="IPR045269">
    <property type="entry name" value="Atg1-like"/>
</dbReference>
<dbReference type="GO" id="GO:0000407">
    <property type="term" value="C:phagophore assembly site"/>
    <property type="evidence" value="ECO:0007669"/>
    <property type="project" value="TreeGrafter"/>
</dbReference>
<dbReference type="SUPFAM" id="SSF56112">
    <property type="entry name" value="Protein kinase-like (PK-like)"/>
    <property type="match status" value="1"/>
</dbReference>
<evidence type="ECO:0000256" key="5">
    <source>
        <dbReference type="PROSITE-ProRule" id="PRU10141"/>
    </source>
</evidence>
<reference evidence="7 8" key="1">
    <citation type="submission" date="2020-08" db="EMBL/GenBank/DDBJ databases">
        <title>Genomic Encyclopedia of Type Strains, Phase III (KMG-III): the genomes of soil and plant-associated and newly described type strains.</title>
        <authorList>
            <person name="Whitman W."/>
        </authorList>
    </citation>
    <scope>NUCLEOTIDE SEQUENCE [LARGE SCALE GENOMIC DNA]</scope>
    <source>
        <strain evidence="7 8">CECT 8571</strain>
    </source>
</reference>
<comment type="caution">
    <text evidence="7">The sequence shown here is derived from an EMBL/GenBank/DDBJ whole genome shotgun (WGS) entry which is preliminary data.</text>
</comment>
<dbReference type="GO" id="GO:0004674">
    <property type="term" value="F:protein serine/threonine kinase activity"/>
    <property type="evidence" value="ECO:0007669"/>
    <property type="project" value="UniProtKB-KW"/>
</dbReference>
<dbReference type="EMBL" id="JACHXZ010000001">
    <property type="protein sequence ID" value="MBB3167353.1"/>
    <property type="molecule type" value="Genomic_DNA"/>
</dbReference>